<feature type="region of interest" description="Disordered" evidence="5">
    <location>
        <begin position="109"/>
        <end position="131"/>
    </location>
</feature>
<dbReference type="SUPFAM" id="SSF88659">
    <property type="entry name" value="Sigma3 and sigma4 domains of RNA polymerase sigma factors"/>
    <property type="match status" value="1"/>
</dbReference>
<dbReference type="Pfam" id="PF08281">
    <property type="entry name" value="Sigma70_r4_2"/>
    <property type="match status" value="1"/>
</dbReference>
<dbReference type="NCBIfam" id="TIGR02937">
    <property type="entry name" value="sigma70-ECF"/>
    <property type="match status" value="1"/>
</dbReference>
<dbReference type="InterPro" id="IPR013325">
    <property type="entry name" value="RNA_pol_sigma_r2"/>
</dbReference>
<protein>
    <submittedName>
        <fullName evidence="8">RNA polymerase subunit sigma-24</fullName>
    </submittedName>
</protein>
<feature type="domain" description="RNA polymerase sigma-70 region 2" evidence="6">
    <location>
        <begin position="47"/>
        <end position="110"/>
    </location>
</feature>
<dbReference type="Gene3D" id="1.10.10.10">
    <property type="entry name" value="Winged helix-like DNA-binding domain superfamily/Winged helix DNA-binding domain"/>
    <property type="match status" value="1"/>
</dbReference>
<dbReference type="EMBL" id="PJRS01000018">
    <property type="protein sequence ID" value="PLR26525.1"/>
    <property type="molecule type" value="Genomic_DNA"/>
</dbReference>
<evidence type="ECO:0000256" key="3">
    <source>
        <dbReference type="ARBA" id="ARBA00023082"/>
    </source>
</evidence>
<dbReference type="GO" id="GO:0016987">
    <property type="term" value="F:sigma factor activity"/>
    <property type="evidence" value="ECO:0007669"/>
    <property type="project" value="UniProtKB-KW"/>
</dbReference>
<dbReference type="GO" id="GO:0006352">
    <property type="term" value="P:DNA-templated transcription initiation"/>
    <property type="evidence" value="ECO:0007669"/>
    <property type="project" value="InterPro"/>
</dbReference>
<gene>
    <name evidence="8" type="ORF">SGCZBJ_09275</name>
</gene>
<keyword evidence="3" id="KW-0731">Sigma factor</keyword>
<dbReference type="CDD" id="cd06171">
    <property type="entry name" value="Sigma70_r4"/>
    <property type="match status" value="1"/>
</dbReference>
<keyword evidence="4" id="KW-0804">Transcription</keyword>
<dbReference type="InterPro" id="IPR013324">
    <property type="entry name" value="RNA_pol_sigma_r3/r4-like"/>
</dbReference>
<dbReference type="PANTHER" id="PTHR43133:SF63">
    <property type="entry name" value="RNA POLYMERASE SIGMA FACTOR FECI-RELATED"/>
    <property type="match status" value="1"/>
</dbReference>
<dbReference type="Pfam" id="PF04542">
    <property type="entry name" value="Sigma70_r2"/>
    <property type="match status" value="1"/>
</dbReference>
<dbReference type="Gene3D" id="1.10.1740.10">
    <property type="match status" value="1"/>
</dbReference>
<accession>A0A2N5DKL6</accession>
<dbReference type="GO" id="GO:0003677">
    <property type="term" value="F:DNA binding"/>
    <property type="evidence" value="ECO:0007669"/>
    <property type="project" value="InterPro"/>
</dbReference>
<proteinExistence type="inferred from homology"/>
<reference evidence="8 9" key="1">
    <citation type="submission" date="2017-12" db="EMBL/GenBank/DDBJ databases">
        <title>The genome sequence of Caulobacter sp. 410.</title>
        <authorList>
            <person name="Gao J."/>
            <person name="Mao X."/>
            <person name="Sun J."/>
        </authorList>
    </citation>
    <scope>NUCLEOTIDE SEQUENCE [LARGE SCALE GENOMIC DNA]</scope>
    <source>
        <strain evidence="8 9">410</strain>
    </source>
</reference>
<dbReference type="InterPro" id="IPR039425">
    <property type="entry name" value="RNA_pol_sigma-70-like"/>
</dbReference>
<evidence type="ECO:0000256" key="4">
    <source>
        <dbReference type="ARBA" id="ARBA00023163"/>
    </source>
</evidence>
<keyword evidence="2" id="KW-0805">Transcription regulation</keyword>
<evidence type="ECO:0000256" key="2">
    <source>
        <dbReference type="ARBA" id="ARBA00023015"/>
    </source>
</evidence>
<evidence type="ECO:0000259" key="6">
    <source>
        <dbReference type="Pfam" id="PF04542"/>
    </source>
</evidence>
<evidence type="ECO:0000313" key="9">
    <source>
        <dbReference type="Proteomes" id="UP000234479"/>
    </source>
</evidence>
<dbReference type="InterPro" id="IPR014284">
    <property type="entry name" value="RNA_pol_sigma-70_dom"/>
</dbReference>
<evidence type="ECO:0000256" key="1">
    <source>
        <dbReference type="ARBA" id="ARBA00010641"/>
    </source>
</evidence>
<dbReference type="InterPro" id="IPR007627">
    <property type="entry name" value="RNA_pol_sigma70_r2"/>
</dbReference>
<dbReference type="InterPro" id="IPR013249">
    <property type="entry name" value="RNA_pol_sigma70_r4_t2"/>
</dbReference>
<sequence length="214" mass="24529">MRQRRRRRSWRDACEAIGMDGADRPSIADPAPSAVGDQRREIDSIAQAHTGDLRRFLAAREVDPWEREEIVQESFLRLAAYPAVAALENPRAFLFRVAENLMRDRRRRARARRQDRHEPIEDHDLTDPRPEPDVVVQHREALARTRAAILALDEPMRTAFVMSRYREMSYAEIAAAMKISVKTVEKYVSAALAQLRRAVGSDRSGASLRGEDRQ</sequence>
<dbReference type="AlphaFoldDB" id="A0A2N5DKL6"/>
<dbReference type="Proteomes" id="UP000234479">
    <property type="component" value="Unassembled WGS sequence"/>
</dbReference>
<feature type="compositionally biased region" description="Basic and acidic residues" evidence="5">
    <location>
        <begin position="115"/>
        <end position="131"/>
    </location>
</feature>
<dbReference type="PANTHER" id="PTHR43133">
    <property type="entry name" value="RNA POLYMERASE ECF-TYPE SIGMA FACTO"/>
    <property type="match status" value="1"/>
</dbReference>
<organism evidence="8 9">
    <name type="scientific">Caulobacter zeae</name>
    <dbReference type="NCBI Taxonomy" id="2055137"/>
    <lineage>
        <taxon>Bacteria</taxon>
        <taxon>Pseudomonadati</taxon>
        <taxon>Pseudomonadota</taxon>
        <taxon>Alphaproteobacteria</taxon>
        <taxon>Caulobacterales</taxon>
        <taxon>Caulobacteraceae</taxon>
        <taxon>Caulobacter</taxon>
    </lineage>
</organism>
<evidence type="ECO:0000256" key="5">
    <source>
        <dbReference type="SAM" id="MobiDB-lite"/>
    </source>
</evidence>
<dbReference type="SUPFAM" id="SSF88946">
    <property type="entry name" value="Sigma2 domain of RNA polymerase sigma factors"/>
    <property type="match status" value="1"/>
</dbReference>
<feature type="domain" description="RNA polymerase sigma factor 70 region 4 type 2" evidence="7">
    <location>
        <begin position="146"/>
        <end position="195"/>
    </location>
</feature>
<evidence type="ECO:0000259" key="7">
    <source>
        <dbReference type="Pfam" id="PF08281"/>
    </source>
</evidence>
<keyword evidence="9" id="KW-1185">Reference proteome</keyword>
<dbReference type="InterPro" id="IPR036388">
    <property type="entry name" value="WH-like_DNA-bd_sf"/>
</dbReference>
<evidence type="ECO:0000313" key="8">
    <source>
        <dbReference type="EMBL" id="PLR26525.1"/>
    </source>
</evidence>
<comment type="similarity">
    <text evidence="1">Belongs to the sigma-70 factor family. ECF subfamily.</text>
</comment>
<comment type="caution">
    <text evidence="8">The sequence shown here is derived from an EMBL/GenBank/DDBJ whole genome shotgun (WGS) entry which is preliminary data.</text>
</comment>
<name>A0A2N5DKL6_9CAUL</name>